<evidence type="ECO:0000256" key="6">
    <source>
        <dbReference type="SAM" id="Phobius"/>
    </source>
</evidence>
<dbReference type="InterPro" id="IPR036259">
    <property type="entry name" value="MFS_trans_sf"/>
</dbReference>
<evidence type="ECO:0000256" key="3">
    <source>
        <dbReference type="ARBA" id="ARBA00022989"/>
    </source>
</evidence>
<dbReference type="GO" id="GO:0016020">
    <property type="term" value="C:membrane"/>
    <property type="evidence" value="ECO:0007669"/>
    <property type="project" value="UniProtKB-SubCell"/>
</dbReference>
<feature type="transmembrane region" description="Helical" evidence="6">
    <location>
        <begin position="409"/>
        <end position="426"/>
    </location>
</feature>
<name>A0A7S0UBU6_HEMAN</name>
<feature type="transmembrane region" description="Helical" evidence="6">
    <location>
        <begin position="349"/>
        <end position="371"/>
    </location>
</feature>
<dbReference type="SUPFAM" id="SSF103473">
    <property type="entry name" value="MFS general substrate transporter"/>
    <property type="match status" value="1"/>
</dbReference>
<feature type="transmembrane region" description="Helical" evidence="6">
    <location>
        <begin position="94"/>
        <end position="115"/>
    </location>
</feature>
<dbReference type="PANTHER" id="PTHR10924:SF6">
    <property type="entry name" value="SOLUTE CARRIER FAMILY 49 MEMBER A3"/>
    <property type="match status" value="1"/>
</dbReference>
<keyword evidence="3 6" id="KW-1133">Transmembrane helix</keyword>
<comment type="subcellular location">
    <subcellularLocation>
        <location evidence="1">Membrane</location>
        <topology evidence="1">Multi-pass membrane protein</topology>
    </subcellularLocation>
</comment>
<feature type="transmembrane region" description="Helical" evidence="6">
    <location>
        <begin position="127"/>
        <end position="148"/>
    </location>
</feature>
<feature type="transmembrane region" description="Helical" evidence="6">
    <location>
        <begin position="383"/>
        <end position="403"/>
    </location>
</feature>
<dbReference type="Gene3D" id="1.20.1250.20">
    <property type="entry name" value="MFS general substrate transporter like domains"/>
    <property type="match status" value="1"/>
</dbReference>
<dbReference type="EMBL" id="HBFK01040442">
    <property type="protein sequence ID" value="CAD8758051.1"/>
    <property type="molecule type" value="Transcribed_RNA"/>
</dbReference>
<dbReference type="InterPro" id="IPR049680">
    <property type="entry name" value="FLVCR1-2_SLC49-like"/>
</dbReference>
<evidence type="ECO:0000313" key="7">
    <source>
        <dbReference type="EMBL" id="CAD8758051.1"/>
    </source>
</evidence>
<reference evidence="7" key="1">
    <citation type="submission" date="2021-01" db="EMBL/GenBank/DDBJ databases">
        <authorList>
            <person name="Corre E."/>
            <person name="Pelletier E."/>
            <person name="Niang G."/>
            <person name="Scheremetjew M."/>
            <person name="Finn R."/>
            <person name="Kale V."/>
            <person name="Holt S."/>
            <person name="Cochrane G."/>
            <person name="Meng A."/>
            <person name="Brown T."/>
            <person name="Cohen L."/>
        </authorList>
    </citation>
    <scope>NUCLEOTIDE SEQUENCE</scope>
    <source>
        <strain evidence="7">CCMP441</strain>
    </source>
</reference>
<feature type="transmembrane region" description="Helical" evidence="6">
    <location>
        <begin position="160"/>
        <end position="180"/>
    </location>
</feature>
<organism evidence="7">
    <name type="scientific">Hemiselmis andersenii</name>
    <name type="common">Cryptophyte alga</name>
    <dbReference type="NCBI Taxonomy" id="464988"/>
    <lineage>
        <taxon>Eukaryota</taxon>
        <taxon>Cryptophyceae</taxon>
        <taxon>Cryptomonadales</taxon>
        <taxon>Hemiselmidaceae</taxon>
        <taxon>Hemiselmis</taxon>
    </lineage>
</organism>
<dbReference type="AlphaFoldDB" id="A0A7S0UBU6"/>
<evidence type="ECO:0008006" key="8">
    <source>
        <dbReference type="Google" id="ProtNLM"/>
    </source>
</evidence>
<keyword evidence="4 6" id="KW-0472">Membrane</keyword>
<evidence type="ECO:0000256" key="5">
    <source>
        <dbReference type="SAM" id="MobiDB-lite"/>
    </source>
</evidence>
<dbReference type="CDD" id="cd06174">
    <property type="entry name" value="MFS"/>
    <property type="match status" value="1"/>
</dbReference>
<protein>
    <recommendedName>
        <fullName evidence="8">Major facilitator superfamily (MFS) profile domain-containing protein</fullName>
    </recommendedName>
</protein>
<feature type="transmembrane region" description="Helical" evidence="6">
    <location>
        <begin position="447"/>
        <end position="472"/>
    </location>
</feature>
<dbReference type="PANTHER" id="PTHR10924">
    <property type="entry name" value="MAJOR FACILITATOR SUPERFAMILY PROTEIN-RELATED"/>
    <property type="match status" value="1"/>
</dbReference>
<feature type="transmembrane region" description="Helical" evidence="6">
    <location>
        <begin position="312"/>
        <end position="337"/>
    </location>
</feature>
<keyword evidence="2 6" id="KW-0812">Transmembrane</keyword>
<accession>A0A7S0UBU6</accession>
<feature type="transmembrane region" description="Helical" evidence="6">
    <location>
        <begin position="223"/>
        <end position="242"/>
    </location>
</feature>
<feature type="transmembrane region" description="Helical" evidence="6">
    <location>
        <begin position="192"/>
        <end position="211"/>
    </location>
</feature>
<feature type="transmembrane region" description="Helical" evidence="6">
    <location>
        <begin position="254"/>
        <end position="273"/>
    </location>
</feature>
<feature type="transmembrane region" description="Helical" evidence="6">
    <location>
        <begin position="484"/>
        <end position="502"/>
    </location>
</feature>
<evidence type="ECO:0000256" key="4">
    <source>
        <dbReference type="ARBA" id="ARBA00023136"/>
    </source>
</evidence>
<gene>
    <name evidence="7" type="ORF">HAND1043_LOCUS24565</name>
</gene>
<evidence type="ECO:0000256" key="2">
    <source>
        <dbReference type="ARBA" id="ARBA00022692"/>
    </source>
</evidence>
<feature type="non-terminal residue" evidence="7">
    <location>
        <position position="503"/>
    </location>
</feature>
<feature type="region of interest" description="Disordered" evidence="5">
    <location>
        <begin position="68"/>
        <end position="87"/>
    </location>
</feature>
<proteinExistence type="predicted"/>
<evidence type="ECO:0000256" key="1">
    <source>
        <dbReference type="ARBA" id="ARBA00004141"/>
    </source>
</evidence>
<sequence length="503" mass="53493">MADGRAGYGSLAQERPPVNAHDAIVEEFGHLPLGDRLALLEEYHDQRARASLRTQQYPCVNGVLESAAKPRPYEHTQPRHQPPGVEGRAGQRTLVALSVLIGSLSFALFSTYPIFESLRDAIGWSSLQVVLLNASPLLFASVFTLPAANFTQTSTLWEMMMISCTCLMVGTWVSACAVTGSPLEYMLLGQWFLGIAIAVMVPAPAKYAVYWCPKNGRRVTSDVWDKSVLVGMSLPFLVVPAVCGGDGHGKHLGSFLLSRAVFGTAVAAVVVGLKSSVERNAIEEEDEVEFYRASHTQSFWAAALEAARNRDLAALLLPMALTLSVALSFFMLLPFVLSLPPSGLTPLGAGLYLWALAPAGLVGIACVRAKVTFDLDSSRDYKAASLACVAACAGWLAIFAFLLERTSPLQLTMVACLFAASAGASLRVTQQAVLDLAYPVQETTSSAVASAAVLHAGGLVPLASILLTHPFVLDYATDASSPTGVVLSLTGIFWMLLLGAAFA</sequence>